<gene>
    <name evidence="2" type="ORF">DLM85_14415</name>
</gene>
<keyword evidence="1" id="KW-0732">Signal</keyword>
<keyword evidence="3" id="KW-1185">Reference proteome</keyword>
<dbReference type="RefSeq" id="WP_111478810.1">
    <property type="nucleotide sequence ID" value="NZ_QHKM01000004.1"/>
</dbReference>
<protein>
    <recommendedName>
        <fullName evidence="4">Secretion system C-terminal sorting domain-containing protein</fullName>
    </recommendedName>
</protein>
<dbReference type="AlphaFoldDB" id="A0A328BEP8"/>
<evidence type="ECO:0000313" key="2">
    <source>
        <dbReference type="EMBL" id="RAK65900.1"/>
    </source>
</evidence>
<accession>A0A328BEP8</accession>
<sequence>MLNVLTLARYTAALAVIIFLSAGVALAQVAYYPATTQDYPISSPQGVSGVLNTGCEVAYYGTGGALLKAIVWDSSNGSYLGWDLDGTTGSLPLLATGAQDPDVVVDPGPSTTGVGTGKMLVTYTVNGNIFYEVRQLNATGTSLTTIKGSTQVNTTGLGQCANPNVDVNNNGEAVIVWEQNGLIYARTFALTASTSTTNLGGVYQVVGNQPGFVFSQPDVAFNRNTNNESNDLDVASFVFVATNTATAAQTIRMVQPPVADLRSGATLLTRDIDIYTGFGRLNTPRISATHNYGGFGSYGYEVVLTDSNSSDSKVIGLNNSRSSLPVHDTFADMPRVTVLNETGDGITPLYALAAAVSPVVTYAGDAILVAWTNGGPAPATRYGDKDVLQLRLDYNTGAVQNYNQFNGDGYAIVNQNEIGSQYLPAIAGRLTATTPGGLFGTNDALYAFLDEAQSLIAYKSSPYNNVSLRPGAGGAPAKPGAGQVATRFAAYPNPFNGTATLDLALGANEQVRSLRVYNTTGQLVSTLTPASAGSIVFDGAAAGLKPGLYVLQLTTTHGSRSLRLHYR</sequence>
<comment type="caution">
    <text evidence="2">The sequence shown here is derived from an EMBL/GenBank/DDBJ whole genome shotgun (WGS) entry which is preliminary data.</text>
</comment>
<proteinExistence type="predicted"/>
<evidence type="ECO:0000313" key="3">
    <source>
        <dbReference type="Proteomes" id="UP000248553"/>
    </source>
</evidence>
<evidence type="ECO:0008006" key="4">
    <source>
        <dbReference type="Google" id="ProtNLM"/>
    </source>
</evidence>
<organism evidence="2 3">
    <name type="scientific">Hymenobacter edaphi</name>
    <dbReference type="NCBI Taxonomy" id="2211146"/>
    <lineage>
        <taxon>Bacteria</taxon>
        <taxon>Pseudomonadati</taxon>
        <taxon>Bacteroidota</taxon>
        <taxon>Cytophagia</taxon>
        <taxon>Cytophagales</taxon>
        <taxon>Hymenobacteraceae</taxon>
        <taxon>Hymenobacter</taxon>
    </lineage>
</organism>
<feature type="chain" id="PRO_5016270824" description="Secretion system C-terminal sorting domain-containing protein" evidence="1">
    <location>
        <begin position="28"/>
        <end position="567"/>
    </location>
</feature>
<evidence type="ECO:0000256" key="1">
    <source>
        <dbReference type="SAM" id="SignalP"/>
    </source>
</evidence>
<dbReference type="InterPro" id="IPR026444">
    <property type="entry name" value="Secre_tail"/>
</dbReference>
<name>A0A328BEP8_9BACT</name>
<dbReference type="OrthoDB" id="9798386at2"/>
<reference evidence="3" key="1">
    <citation type="submission" date="2018-05" db="EMBL/GenBank/DDBJ databases">
        <authorList>
            <person name="Nie L."/>
        </authorList>
    </citation>
    <scope>NUCLEOTIDE SEQUENCE [LARGE SCALE GENOMIC DNA]</scope>
    <source>
        <strain evidence="3">NL</strain>
    </source>
</reference>
<dbReference type="EMBL" id="QHKM01000004">
    <property type="protein sequence ID" value="RAK65900.1"/>
    <property type="molecule type" value="Genomic_DNA"/>
</dbReference>
<feature type="signal peptide" evidence="1">
    <location>
        <begin position="1"/>
        <end position="27"/>
    </location>
</feature>
<dbReference type="Proteomes" id="UP000248553">
    <property type="component" value="Unassembled WGS sequence"/>
</dbReference>
<dbReference type="NCBIfam" id="TIGR04183">
    <property type="entry name" value="Por_Secre_tail"/>
    <property type="match status" value="1"/>
</dbReference>